<dbReference type="Pfam" id="PF00557">
    <property type="entry name" value="Peptidase_M24"/>
    <property type="match status" value="1"/>
</dbReference>
<comment type="cofactor">
    <cofactor evidence="2">
        <name>Mn(2+)</name>
        <dbReference type="ChEBI" id="CHEBI:29035"/>
    </cofactor>
</comment>
<dbReference type="InterPro" id="IPR000994">
    <property type="entry name" value="Pept_M24"/>
</dbReference>
<name>A3ZPS3_9BACT</name>
<dbReference type="AlphaFoldDB" id="A3ZPS3"/>
<evidence type="ECO:0000313" key="12">
    <source>
        <dbReference type="EMBL" id="EAQ81753.1"/>
    </source>
</evidence>
<dbReference type="PROSITE" id="PS00491">
    <property type="entry name" value="PROLINE_PEPTIDASE"/>
    <property type="match status" value="1"/>
</dbReference>
<reference evidence="12 13" key="1">
    <citation type="submission" date="2006-02" db="EMBL/GenBank/DDBJ databases">
        <authorList>
            <person name="Amann R."/>
            <person name="Ferriera S."/>
            <person name="Johnson J."/>
            <person name="Kravitz S."/>
            <person name="Halpern A."/>
            <person name="Remington K."/>
            <person name="Beeson K."/>
            <person name="Tran B."/>
            <person name="Rogers Y.-H."/>
            <person name="Friedman R."/>
            <person name="Venter J.C."/>
        </authorList>
    </citation>
    <scope>NUCLEOTIDE SEQUENCE [LARGE SCALE GENOMIC DNA]</scope>
    <source>
        <strain evidence="12 13">DSM 3645</strain>
    </source>
</reference>
<gene>
    <name evidence="12" type="ORF">DSM3645_29267</name>
</gene>
<evidence type="ECO:0000313" key="13">
    <source>
        <dbReference type="Proteomes" id="UP000004358"/>
    </source>
</evidence>
<dbReference type="HOGENOM" id="CLU_017266_1_0_0"/>
<dbReference type="PANTHER" id="PTHR43226">
    <property type="entry name" value="XAA-PRO AMINOPEPTIDASE 3"/>
    <property type="match status" value="1"/>
</dbReference>
<evidence type="ECO:0000256" key="10">
    <source>
        <dbReference type="RuleBase" id="RU000590"/>
    </source>
</evidence>
<dbReference type="GO" id="GO:0006508">
    <property type="term" value="P:proteolysis"/>
    <property type="evidence" value="ECO:0007669"/>
    <property type="project" value="UniProtKB-KW"/>
</dbReference>
<evidence type="ECO:0000256" key="2">
    <source>
        <dbReference type="ARBA" id="ARBA00001936"/>
    </source>
</evidence>
<dbReference type="Gene3D" id="3.40.350.10">
    <property type="entry name" value="Creatinase/prolidase N-terminal domain"/>
    <property type="match status" value="1"/>
</dbReference>
<dbReference type="CDD" id="cd01087">
    <property type="entry name" value="Prolidase"/>
    <property type="match status" value="1"/>
</dbReference>
<proteinExistence type="inferred from homology"/>
<keyword evidence="9" id="KW-0464">Manganese</keyword>
<comment type="caution">
    <text evidence="12">The sequence shown here is derived from an EMBL/GenBank/DDBJ whole genome shotgun (WGS) entry which is preliminary data.</text>
</comment>
<dbReference type="Proteomes" id="UP000004358">
    <property type="component" value="Unassembled WGS sequence"/>
</dbReference>
<evidence type="ECO:0000256" key="7">
    <source>
        <dbReference type="ARBA" id="ARBA00022801"/>
    </source>
</evidence>
<evidence type="ECO:0000256" key="1">
    <source>
        <dbReference type="ARBA" id="ARBA00001424"/>
    </source>
</evidence>
<dbReference type="EMBL" id="AANZ01000004">
    <property type="protein sequence ID" value="EAQ81753.1"/>
    <property type="molecule type" value="Genomic_DNA"/>
</dbReference>
<organism evidence="12 13">
    <name type="scientific">Blastopirellula marina DSM 3645</name>
    <dbReference type="NCBI Taxonomy" id="314230"/>
    <lineage>
        <taxon>Bacteria</taxon>
        <taxon>Pseudomonadati</taxon>
        <taxon>Planctomycetota</taxon>
        <taxon>Planctomycetia</taxon>
        <taxon>Pirellulales</taxon>
        <taxon>Pirellulaceae</taxon>
        <taxon>Blastopirellula</taxon>
    </lineage>
</organism>
<dbReference type="InterPro" id="IPR029149">
    <property type="entry name" value="Creatin/AminoP/Spt16_N"/>
</dbReference>
<evidence type="ECO:0000256" key="4">
    <source>
        <dbReference type="ARBA" id="ARBA00012574"/>
    </source>
</evidence>
<keyword evidence="12" id="KW-0031">Aminopeptidase</keyword>
<comment type="similarity">
    <text evidence="3 10">Belongs to the peptidase M24B family.</text>
</comment>
<dbReference type="InterPro" id="IPR036005">
    <property type="entry name" value="Creatinase/aminopeptidase-like"/>
</dbReference>
<dbReference type="STRING" id="314230.DSM3645_29267"/>
<dbReference type="SUPFAM" id="SSF55920">
    <property type="entry name" value="Creatinase/aminopeptidase"/>
    <property type="match status" value="1"/>
</dbReference>
<feature type="domain" description="Aminopeptidase P N-terminal" evidence="11">
    <location>
        <begin position="64"/>
        <end position="200"/>
    </location>
</feature>
<dbReference type="PANTHER" id="PTHR43226:SF4">
    <property type="entry name" value="XAA-PRO AMINOPEPTIDASE 3"/>
    <property type="match status" value="1"/>
</dbReference>
<comment type="catalytic activity">
    <reaction evidence="1">
        <text>Release of any N-terminal amino acid, including proline, that is linked to proline, even from a dipeptide or tripeptide.</text>
        <dbReference type="EC" id="3.4.11.9"/>
    </reaction>
</comment>
<evidence type="ECO:0000256" key="3">
    <source>
        <dbReference type="ARBA" id="ARBA00008766"/>
    </source>
</evidence>
<sequence length="489" mass="54532">MSVGRRRCVFSDGAVGFGGSFGYDWGQNADAAVFYGGWTPQLVGIEFSASASLSGKHWMRHQPIDSGLFVENRANLKQLLPANSLAIVHANDVLPTNADGTFKNFPNTDLFYLSGVEQEESILLLFPDSPEPAQREILFVREPIEILEIWEGHKLSKEEATQASGVTTIKWLSEFPGILRNCMLSAEQVFLNQNEHRRAAAIVQTRDDRFVEDCQRQFPLHTYRRLAPLLHQLRAVKSDAEVELIRRACSITKGGFERLLKFVKPGVTEHEVEAELWHEFIRNRGAFAYSPIIASGKNACGLHYVQNDQICNDGDMLLLDVASNYANYNSDLTRTIPVNGRFTSRQRDVYDAVLRVMRASIAGAVVGKMHRDWHHEAQLMMNEELVQLGLLTKEDVAKHTREAPACKKYFMHGLGHPIGLDVHDVAPTNVPFAAGWVLTVEPGIYIPAEGFAVRLENDILITEAGPIDLMDDIPVEADEIEALMAAAAK</sequence>
<dbReference type="eggNOG" id="COG0006">
    <property type="taxonomic scope" value="Bacteria"/>
</dbReference>
<keyword evidence="6 10" id="KW-0479">Metal-binding</keyword>
<evidence type="ECO:0000259" key="11">
    <source>
        <dbReference type="SMART" id="SM01011"/>
    </source>
</evidence>
<evidence type="ECO:0000256" key="8">
    <source>
        <dbReference type="ARBA" id="ARBA00023049"/>
    </source>
</evidence>
<dbReference type="Gene3D" id="3.90.230.10">
    <property type="entry name" value="Creatinase/methionine aminopeptidase superfamily"/>
    <property type="match status" value="1"/>
</dbReference>
<keyword evidence="5" id="KW-0645">Protease</keyword>
<accession>A3ZPS3</accession>
<dbReference type="EC" id="3.4.11.9" evidence="4"/>
<dbReference type="SUPFAM" id="SSF53092">
    <property type="entry name" value="Creatinase/prolidase N-terminal domain"/>
    <property type="match status" value="1"/>
</dbReference>
<dbReference type="InterPro" id="IPR052433">
    <property type="entry name" value="X-Pro_dipept-like"/>
</dbReference>
<dbReference type="Pfam" id="PF05195">
    <property type="entry name" value="AMP_N"/>
    <property type="match status" value="1"/>
</dbReference>
<dbReference type="GO" id="GO:0030145">
    <property type="term" value="F:manganese ion binding"/>
    <property type="evidence" value="ECO:0007669"/>
    <property type="project" value="InterPro"/>
</dbReference>
<evidence type="ECO:0000256" key="9">
    <source>
        <dbReference type="ARBA" id="ARBA00023211"/>
    </source>
</evidence>
<dbReference type="InterPro" id="IPR007865">
    <property type="entry name" value="Aminopep_P_N"/>
</dbReference>
<keyword evidence="8" id="KW-0482">Metalloprotease</keyword>
<protein>
    <recommendedName>
        <fullName evidence="4">Xaa-Pro aminopeptidase</fullName>
        <ecNumber evidence="4">3.4.11.9</ecNumber>
    </recommendedName>
</protein>
<evidence type="ECO:0000256" key="5">
    <source>
        <dbReference type="ARBA" id="ARBA00022670"/>
    </source>
</evidence>
<dbReference type="InterPro" id="IPR001131">
    <property type="entry name" value="Peptidase_M24B_aminopep-P_CS"/>
</dbReference>
<keyword evidence="7" id="KW-0378">Hydrolase</keyword>
<dbReference type="GO" id="GO:0070006">
    <property type="term" value="F:metalloaminopeptidase activity"/>
    <property type="evidence" value="ECO:0007669"/>
    <property type="project" value="InterPro"/>
</dbReference>
<evidence type="ECO:0000256" key="6">
    <source>
        <dbReference type="ARBA" id="ARBA00022723"/>
    </source>
</evidence>
<dbReference type="SMART" id="SM01011">
    <property type="entry name" value="AMP_N"/>
    <property type="match status" value="1"/>
</dbReference>